<dbReference type="InterPro" id="IPR011990">
    <property type="entry name" value="TPR-like_helical_dom_sf"/>
</dbReference>
<dbReference type="Proteomes" id="UP000059188">
    <property type="component" value="Unassembled WGS sequence"/>
</dbReference>
<dbReference type="Pfam" id="PF13181">
    <property type="entry name" value="TPR_8"/>
    <property type="match status" value="1"/>
</dbReference>
<dbReference type="GO" id="GO:0006401">
    <property type="term" value="P:RNA catabolic process"/>
    <property type="evidence" value="ECO:0007669"/>
    <property type="project" value="InterPro"/>
</dbReference>
<dbReference type="GO" id="GO:0055087">
    <property type="term" value="C:Ski complex"/>
    <property type="evidence" value="ECO:0007669"/>
    <property type="project" value="InterPro"/>
</dbReference>
<dbReference type="PANTHER" id="PTHR15704">
    <property type="entry name" value="SUPERKILLER 3 PROTEIN-RELATED"/>
    <property type="match status" value="1"/>
</dbReference>
<feature type="repeat" description="TPR" evidence="3">
    <location>
        <begin position="671"/>
        <end position="704"/>
    </location>
</feature>
<evidence type="ECO:0000313" key="4">
    <source>
        <dbReference type="EMBL" id="CEL60775.1"/>
    </source>
</evidence>
<evidence type="ECO:0000313" key="5">
    <source>
        <dbReference type="Proteomes" id="UP000059188"/>
    </source>
</evidence>
<organism evidence="4 5">
    <name type="scientific">Thanatephorus cucumeris (strain AG1-IB / isolate 7/3/14)</name>
    <name type="common">Lettuce bottom rot fungus</name>
    <name type="synonym">Rhizoctonia solani</name>
    <dbReference type="NCBI Taxonomy" id="1108050"/>
    <lineage>
        <taxon>Eukaryota</taxon>
        <taxon>Fungi</taxon>
        <taxon>Dikarya</taxon>
        <taxon>Basidiomycota</taxon>
        <taxon>Agaricomycotina</taxon>
        <taxon>Agaricomycetes</taxon>
        <taxon>Cantharellales</taxon>
        <taxon>Ceratobasidiaceae</taxon>
        <taxon>Rhizoctonia</taxon>
        <taxon>Rhizoctonia solani AG-1</taxon>
    </lineage>
</organism>
<dbReference type="InterPro" id="IPR019734">
    <property type="entry name" value="TPR_rpt"/>
</dbReference>
<name>A0A0B7FSV8_THACB</name>
<feature type="repeat" description="TPR" evidence="3">
    <location>
        <begin position="705"/>
        <end position="738"/>
    </location>
</feature>
<evidence type="ECO:0000256" key="3">
    <source>
        <dbReference type="PROSITE-ProRule" id="PRU00339"/>
    </source>
</evidence>
<feature type="repeat" description="TPR" evidence="3">
    <location>
        <begin position="36"/>
        <end position="69"/>
    </location>
</feature>
<protein>
    <submittedName>
        <fullName evidence="4">Superkiller protein 3</fullName>
    </submittedName>
</protein>
<dbReference type="Pfam" id="PF13432">
    <property type="entry name" value="TPR_16"/>
    <property type="match status" value="2"/>
</dbReference>
<dbReference type="Pfam" id="PF18833">
    <property type="entry name" value="TPR_22"/>
    <property type="match status" value="1"/>
</dbReference>
<dbReference type="InterPro" id="IPR039226">
    <property type="entry name" value="Ski3/TTC37"/>
</dbReference>
<dbReference type="EMBL" id="LN679104">
    <property type="protein sequence ID" value="CEL60775.1"/>
    <property type="molecule type" value="Genomic_DNA"/>
</dbReference>
<reference evidence="4 5" key="1">
    <citation type="submission" date="2014-11" db="EMBL/GenBank/DDBJ databases">
        <authorList>
            <person name="Wibberg Daniel"/>
        </authorList>
    </citation>
    <scope>NUCLEOTIDE SEQUENCE [LARGE SCALE GENOMIC DNA]</scope>
    <source>
        <strain evidence="4">Rhizoctonia solani AG1-IB 7/3/14</strain>
    </source>
</reference>
<dbReference type="Gene3D" id="1.25.40.10">
    <property type="entry name" value="Tetratricopeptide repeat domain"/>
    <property type="match status" value="4"/>
</dbReference>
<feature type="repeat" description="TPR" evidence="3">
    <location>
        <begin position="1141"/>
        <end position="1174"/>
    </location>
</feature>
<dbReference type="PANTHER" id="PTHR15704:SF7">
    <property type="entry name" value="SUPERKILLER COMPLEX PROTEIN 3"/>
    <property type="match status" value="1"/>
</dbReference>
<keyword evidence="2 3" id="KW-0802">TPR repeat</keyword>
<keyword evidence="5" id="KW-1185">Reference proteome</keyword>
<dbReference type="SMART" id="SM00028">
    <property type="entry name" value="TPR"/>
    <property type="match status" value="10"/>
</dbReference>
<dbReference type="PROSITE" id="PS50005">
    <property type="entry name" value="TPR"/>
    <property type="match status" value="5"/>
</dbReference>
<accession>A0A0B7FSV8</accession>
<dbReference type="InterPro" id="IPR040962">
    <property type="entry name" value="TPR_22"/>
</dbReference>
<sequence length="1379" mass="152156">MIKAKLKASREAINNKDWETAQKTSEDVLSYDAANYNGNVFLGLASFELNEIDKSEQAYRKAIDIQPDQLLAWRGIEKIQEKAERWDDLGETLEKEIEIASNSGDATKVAEFLQKLIAVRREHGLTSEVVNALSLLLPESRLYDVLSTIPPLEPTAPTKTTIYDIQAAMANSLPVLEDIVFLVERSEEEAYTKEVERRRTRINAGTQQEVQNEVGRDIWGASKLPGLYENILNHPNTSDQLRRDTESKLLRHRQRYLYALPTSSEYASEKNAAYKVVEDMASGAVLLGIRDELAWSCYMENLDVYDIEGYDFGVFRRFSKLFVGKPLAALLTTYLNYLSIPLDDDESETAVSETVIAQEHDSSFDPIETILANLAKLPQSIIAHRIAGDIYTAEGEHKNAIRVAEAGINLVKRAENNTGKKLPLVRKAFDVILATGLVHLYPPKHHARASRILDEVLTRNPGHVGALMARAYIHQYAKNWGDAIKHFQRVMKETDGDDTVGWVGVRAREEVAWCMAMDGQLEDSLGELREVSSTLALGDAPSDDRARVEWRLGKCLWDLGGEWRDESYKRFIGALKLNPSYASAFTSLGIYYSEHANPPDALRASKCFQKAFELDAGQGEAARRLAEGFAEEREWDLVEVVARRTIEGEGGLTGGLDKPGIEVARHQPTFAWAWKAIGLVEINRHNYTLAIQSFQVALRSNEGDYQSWLRLGEAYAQSGRHVAALKALEKAQSIAPSSEWIGAYTIGIVQRDMGLHSDAVNTLNKILAEHPGLEDPMIIVALGKAHLELGYLEAQTGYSTRAEISWCISLGYAFRLINEPTMQVARRVGWRLAYDTLTEIGKKRVFLNVPAVQGALAPLAELLSTRTKDFERHLGGAFLVSETIDSLLGTPNGGTALKMAAAISAYLVTLSADDEDSLANAWAGLAIAIFNARPFENTTEKQRTLELGLLYLNNGDTELAQHVFVRSQILDPDASLAWVGQSLLAARNQKHPEAQTLLEHAVGLASYSPRADKEYGIKSFARASNTPTTETLFPAFFALQRYCQHFSDDSSGLHLLALVAERLGLNSLAIDLLTQAIPILETLYEATEDAQVAERYGIAKANLGRLQLAEGDYSVALDDFNTALALLSESTEDDTIKTCRTHVQANSGIAHYMQDNFEAAVEMFEAAVASAPSSTRVRENVTISLCQALWEVGSEGAREAAKTQLLEMVEQDSSNLECVVMLVAIGTLGNEPDLVDAALSEILAMPVEKRQSLDPGRQVDRILVQHYIAEGNVDQALQVVRNAISSESAPAASTKALLEFLIQTGDDKVVEVATSALKNLSDRDELSPLLRINGVAKAKMGNLGPSVQKDLEKAVVLAPWDEHNRLALAYVRGKLPKDT</sequence>
<dbReference type="OrthoDB" id="421075at2759"/>
<proteinExistence type="predicted"/>
<feature type="repeat" description="TPR" evidence="3">
    <location>
        <begin position="1097"/>
        <end position="1130"/>
    </location>
</feature>
<evidence type="ECO:0000256" key="1">
    <source>
        <dbReference type="ARBA" id="ARBA00022737"/>
    </source>
</evidence>
<dbReference type="SUPFAM" id="SSF48452">
    <property type="entry name" value="TPR-like"/>
    <property type="match status" value="3"/>
</dbReference>
<gene>
    <name evidence="4" type="ORF">RSOLAG1IB_04014</name>
</gene>
<keyword evidence="1" id="KW-0677">Repeat</keyword>
<dbReference type="STRING" id="1108050.A0A0B7FSV8"/>
<evidence type="ECO:0000256" key="2">
    <source>
        <dbReference type="ARBA" id="ARBA00022803"/>
    </source>
</evidence>